<proteinExistence type="predicted"/>
<dbReference type="InterPro" id="IPR009739">
    <property type="entry name" value="LprI-like_N"/>
</dbReference>
<organism evidence="2 3">
    <name type="scientific">Trinickia dinghuensis</name>
    <dbReference type="NCBI Taxonomy" id="2291023"/>
    <lineage>
        <taxon>Bacteria</taxon>
        <taxon>Pseudomonadati</taxon>
        <taxon>Pseudomonadota</taxon>
        <taxon>Betaproteobacteria</taxon>
        <taxon>Burkholderiales</taxon>
        <taxon>Burkholderiaceae</taxon>
        <taxon>Trinickia</taxon>
    </lineage>
</organism>
<dbReference type="OrthoDB" id="7065005at2"/>
<sequence length="146" mass="16015">MTPIGLGLVMAILLPRLVLAASTIPALTERALREECSTSSQARMLACIAKRAGESQELLRDAETNAARALAGWDEDDRYVNQAKARLGRSNKEFEKYRQVQCDFSSSLVGGAAGNSHEIDRLACLAELNNRRAEQLRDEISALPTR</sequence>
<accession>A0A3D8JQK7</accession>
<name>A0A3D8JQK7_9BURK</name>
<evidence type="ECO:0000313" key="3">
    <source>
        <dbReference type="Proteomes" id="UP000256838"/>
    </source>
</evidence>
<dbReference type="EMBL" id="QRGA01000021">
    <property type="protein sequence ID" value="RDU95190.1"/>
    <property type="molecule type" value="Genomic_DNA"/>
</dbReference>
<dbReference type="AlphaFoldDB" id="A0A3D8JQK7"/>
<feature type="domain" description="Lysozyme inhibitor LprI-like N-terminal" evidence="1">
    <location>
        <begin position="37"/>
        <end position="136"/>
    </location>
</feature>
<protein>
    <submittedName>
        <fullName evidence="2">DUF1311 domain-containing protein</fullName>
    </submittedName>
</protein>
<gene>
    <name evidence="2" type="ORF">DWV00_29790</name>
</gene>
<dbReference type="Gene3D" id="1.20.1270.180">
    <property type="match status" value="1"/>
</dbReference>
<dbReference type="Pfam" id="PF07007">
    <property type="entry name" value="LprI"/>
    <property type="match status" value="1"/>
</dbReference>
<reference evidence="2 3" key="1">
    <citation type="submission" date="2018-08" db="EMBL/GenBank/DDBJ databases">
        <title>Paraburkholderia sp. DHOM06 isolated from forest soil.</title>
        <authorList>
            <person name="Gao Z.-H."/>
            <person name="Qiu L.-H."/>
        </authorList>
    </citation>
    <scope>NUCLEOTIDE SEQUENCE [LARGE SCALE GENOMIC DNA]</scope>
    <source>
        <strain evidence="2 3">DHOM06</strain>
    </source>
</reference>
<evidence type="ECO:0000313" key="2">
    <source>
        <dbReference type="EMBL" id="RDU95190.1"/>
    </source>
</evidence>
<evidence type="ECO:0000259" key="1">
    <source>
        <dbReference type="Pfam" id="PF07007"/>
    </source>
</evidence>
<dbReference type="Proteomes" id="UP000256838">
    <property type="component" value="Unassembled WGS sequence"/>
</dbReference>
<comment type="caution">
    <text evidence="2">The sequence shown here is derived from an EMBL/GenBank/DDBJ whole genome shotgun (WGS) entry which is preliminary data.</text>
</comment>
<keyword evidence="3" id="KW-1185">Reference proteome</keyword>